<feature type="transmembrane region" description="Helical" evidence="5">
    <location>
        <begin position="70"/>
        <end position="89"/>
    </location>
</feature>
<comment type="subcellular location">
    <subcellularLocation>
        <location evidence="1">Membrane</location>
        <topology evidence="1">Multi-pass membrane protein</topology>
    </subcellularLocation>
</comment>
<feature type="transmembrane region" description="Helical" evidence="5">
    <location>
        <begin position="96"/>
        <end position="116"/>
    </location>
</feature>
<keyword evidence="4 5" id="KW-0472">Membrane</keyword>
<dbReference type="Proteomes" id="UP000326287">
    <property type="component" value="Chromosome"/>
</dbReference>
<feature type="transmembrane region" description="Helical" evidence="5">
    <location>
        <begin position="43"/>
        <end position="64"/>
    </location>
</feature>
<keyword evidence="2 5" id="KW-0812">Transmembrane</keyword>
<dbReference type="OrthoDB" id="7068420at2"/>
<keyword evidence="7" id="KW-1185">Reference proteome</keyword>
<proteinExistence type="predicted"/>
<dbReference type="InterPro" id="IPR032808">
    <property type="entry name" value="DoxX"/>
</dbReference>
<dbReference type="EMBL" id="CP036422">
    <property type="protein sequence ID" value="QFU75390.1"/>
    <property type="molecule type" value="Genomic_DNA"/>
</dbReference>
<organism evidence="6 7">
    <name type="scientific">Halioglobus maricola</name>
    <dbReference type="NCBI Taxonomy" id="2601894"/>
    <lineage>
        <taxon>Bacteria</taxon>
        <taxon>Pseudomonadati</taxon>
        <taxon>Pseudomonadota</taxon>
        <taxon>Gammaproteobacteria</taxon>
        <taxon>Cellvibrionales</taxon>
        <taxon>Halieaceae</taxon>
        <taxon>Halioglobus</taxon>
    </lineage>
</organism>
<dbReference type="AlphaFoldDB" id="A0A5P9NHU4"/>
<dbReference type="Pfam" id="PF13564">
    <property type="entry name" value="DoxX_2"/>
    <property type="match status" value="1"/>
</dbReference>
<gene>
    <name evidence="6" type="ORF">EY643_06845</name>
</gene>
<evidence type="ECO:0000256" key="4">
    <source>
        <dbReference type="ARBA" id="ARBA00023136"/>
    </source>
</evidence>
<evidence type="ECO:0000313" key="6">
    <source>
        <dbReference type="EMBL" id="QFU75390.1"/>
    </source>
</evidence>
<protein>
    <submittedName>
        <fullName evidence="6">DoxX family membrane protein</fullName>
    </submittedName>
</protein>
<evidence type="ECO:0000313" key="7">
    <source>
        <dbReference type="Proteomes" id="UP000326287"/>
    </source>
</evidence>
<sequence length="125" mass="13557">MTFLIDTALVLFGAFFTGASILKLTRHEHFIEEFESMKMPYSLAYLSGAIEIICGPALIAGIWFPAYAGIASGIMFFVMLGAAVTNFLSEGRGAKMAIGVLVIFALPMLLIALYFLEPTRLLIGV</sequence>
<evidence type="ECO:0000256" key="2">
    <source>
        <dbReference type="ARBA" id="ARBA00022692"/>
    </source>
</evidence>
<feature type="transmembrane region" description="Helical" evidence="5">
    <location>
        <begin position="6"/>
        <end position="22"/>
    </location>
</feature>
<keyword evidence="3 5" id="KW-1133">Transmembrane helix</keyword>
<evidence type="ECO:0000256" key="3">
    <source>
        <dbReference type="ARBA" id="ARBA00022989"/>
    </source>
</evidence>
<reference evidence="6 7" key="1">
    <citation type="submission" date="2019-02" db="EMBL/GenBank/DDBJ databases">
        <authorList>
            <person name="Li S.-H."/>
        </authorList>
    </citation>
    <scope>NUCLEOTIDE SEQUENCE [LARGE SCALE GENOMIC DNA]</scope>
    <source>
        <strain evidence="6 7">IMCC14385</strain>
    </source>
</reference>
<evidence type="ECO:0000256" key="1">
    <source>
        <dbReference type="ARBA" id="ARBA00004141"/>
    </source>
</evidence>
<accession>A0A5P9NHU4</accession>
<dbReference type="GO" id="GO:0016020">
    <property type="term" value="C:membrane"/>
    <property type="evidence" value="ECO:0007669"/>
    <property type="project" value="UniProtKB-SubCell"/>
</dbReference>
<name>A0A5P9NHU4_9GAMM</name>
<evidence type="ECO:0000256" key="5">
    <source>
        <dbReference type="SAM" id="Phobius"/>
    </source>
</evidence>
<dbReference type="RefSeq" id="WP_152661496.1">
    <property type="nucleotide sequence ID" value="NZ_CP036422.1"/>
</dbReference>
<dbReference type="KEGG" id="halc:EY643_06845"/>